<dbReference type="InterPro" id="IPR001478">
    <property type="entry name" value="PDZ"/>
</dbReference>
<comment type="caution">
    <text evidence="4">The sequence shown here is derived from an EMBL/GenBank/DDBJ whole genome shotgun (WGS) entry which is preliminary data.</text>
</comment>
<dbReference type="SMART" id="SM00245">
    <property type="entry name" value="TSPc"/>
    <property type="match status" value="1"/>
</dbReference>
<proteinExistence type="predicted"/>
<evidence type="ECO:0000313" key="4">
    <source>
        <dbReference type="EMBL" id="KYF67220.1"/>
    </source>
</evidence>
<sequence length="440" mass="47834">MVASKLVAVLSPCALALAVAVTTGCTPSEGTVAQAADCSTAGQNEFLFNLMKDVYLWYDGVPDLDLQSYPSPEALLEDLVDKGRDRWSYITPKSDYEAYFREGQTLGLGFRWSFDQEGSLRFALVHPASPAGAAGLRRGDRVLAVNDIDVEEIARDDRWAEVTGPDEEGHEISLTVERPGEEVATVAVRKAWYAVTTVLNPRVLQVGSSTVGYLMLTTFIEPSAGELDRAFAAFREGQVNELVLDLRYNGGGRLDVERHLASLIHQPATAGALLDITAHNDRHGDWDKRASFEELDAPALPLSRLVVITSGGTASASETLINSLRPYIDVKLVGSTTHGKPVGMHGWDYCDKLINPISFRVLNAREEGDYYDGFTPDCPAGDTLNAELGDPDETALAEALHLLERGECSSPAQPVGAGERRPAPPREIRWDGLRREIGAL</sequence>
<feature type="compositionally biased region" description="Basic and acidic residues" evidence="1">
    <location>
        <begin position="418"/>
        <end position="427"/>
    </location>
</feature>
<dbReference type="InterPro" id="IPR041489">
    <property type="entry name" value="PDZ_6"/>
</dbReference>
<dbReference type="EMBL" id="JEMA01000674">
    <property type="protein sequence ID" value="KYF67220.1"/>
    <property type="molecule type" value="Genomic_DNA"/>
</dbReference>
<dbReference type="GO" id="GO:0030288">
    <property type="term" value="C:outer membrane-bounded periplasmic space"/>
    <property type="evidence" value="ECO:0007669"/>
    <property type="project" value="TreeGrafter"/>
</dbReference>
<dbReference type="InterPro" id="IPR005151">
    <property type="entry name" value="Tail-specific_protease"/>
</dbReference>
<dbReference type="Pfam" id="PF03572">
    <property type="entry name" value="Peptidase_S41"/>
    <property type="match status" value="1"/>
</dbReference>
<feature type="signal peptide" evidence="2">
    <location>
        <begin position="1"/>
        <end position="18"/>
    </location>
</feature>
<dbReference type="GO" id="GO:0008236">
    <property type="term" value="F:serine-type peptidase activity"/>
    <property type="evidence" value="ECO:0007669"/>
    <property type="project" value="InterPro"/>
</dbReference>
<keyword evidence="2" id="KW-0732">Signal</keyword>
<evidence type="ECO:0000256" key="1">
    <source>
        <dbReference type="SAM" id="MobiDB-lite"/>
    </source>
</evidence>
<dbReference type="OrthoDB" id="7168509at2"/>
<dbReference type="Pfam" id="PF17820">
    <property type="entry name" value="PDZ_6"/>
    <property type="match status" value="1"/>
</dbReference>
<dbReference type="SUPFAM" id="SSF52096">
    <property type="entry name" value="ClpP/crotonase"/>
    <property type="match status" value="1"/>
</dbReference>
<dbReference type="Proteomes" id="UP000075260">
    <property type="component" value="Unassembled WGS sequence"/>
</dbReference>
<dbReference type="PROSITE" id="PS50106">
    <property type="entry name" value="PDZ"/>
    <property type="match status" value="1"/>
</dbReference>
<dbReference type="Gene3D" id="2.30.42.10">
    <property type="match status" value="1"/>
</dbReference>
<dbReference type="Gene3D" id="3.30.750.170">
    <property type="match status" value="1"/>
</dbReference>
<dbReference type="InterPro" id="IPR029045">
    <property type="entry name" value="ClpP/crotonase-like_dom_sf"/>
</dbReference>
<evidence type="ECO:0000259" key="3">
    <source>
        <dbReference type="PROSITE" id="PS50106"/>
    </source>
</evidence>
<dbReference type="GO" id="GO:0004175">
    <property type="term" value="F:endopeptidase activity"/>
    <property type="evidence" value="ECO:0007669"/>
    <property type="project" value="TreeGrafter"/>
</dbReference>
<dbReference type="PANTHER" id="PTHR32060">
    <property type="entry name" value="TAIL-SPECIFIC PROTEASE"/>
    <property type="match status" value="1"/>
</dbReference>
<dbReference type="PROSITE" id="PS51257">
    <property type="entry name" value="PROKAR_LIPOPROTEIN"/>
    <property type="match status" value="1"/>
</dbReference>
<feature type="region of interest" description="Disordered" evidence="1">
    <location>
        <begin position="408"/>
        <end position="427"/>
    </location>
</feature>
<dbReference type="SMART" id="SM00228">
    <property type="entry name" value="PDZ"/>
    <property type="match status" value="1"/>
</dbReference>
<feature type="chain" id="PRO_5007566934" evidence="2">
    <location>
        <begin position="19"/>
        <end position="440"/>
    </location>
</feature>
<evidence type="ECO:0000313" key="5">
    <source>
        <dbReference type="Proteomes" id="UP000075260"/>
    </source>
</evidence>
<dbReference type="GO" id="GO:0007165">
    <property type="term" value="P:signal transduction"/>
    <property type="evidence" value="ECO:0007669"/>
    <property type="project" value="TreeGrafter"/>
</dbReference>
<dbReference type="Pfam" id="PF18294">
    <property type="entry name" value="Pept_S41_N"/>
    <property type="match status" value="1"/>
</dbReference>
<name>A0A150QH03_SORCE</name>
<accession>A0A150QH03</accession>
<dbReference type="RefSeq" id="WP_061609993.1">
    <property type="nucleotide sequence ID" value="NZ_JEMA01000674.1"/>
</dbReference>
<dbReference type="PANTHER" id="PTHR32060:SF30">
    <property type="entry name" value="CARBOXY-TERMINAL PROCESSING PROTEASE CTPA"/>
    <property type="match status" value="1"/>
</dbReference>
<dbReference type="GO" id="GO:0006508">
    <property type="term" value="P:proteolysis"/>
    <property type="evidence" value="ECO:0007669"/>
    <property type="project" value="InterPro"/>
</dbReference>
<dbReference type="SUPFAM" id="SSF50156">
    <property type="entry name" value="PDZ domain-like"/>
    <property type="match status" value="1"/>
</dbReference>
<dbReference type="CDD" id="cd07561">
    <property type="entry name" value="Peptidase_S41_CPP_like"/>
    <property type="match status" value="1"/>
</dbReference>
<evidence type="ECO:0000256" key="2">
    <source>
        <dbReference type="SAM" id="SignalP"/>
    </source>
</evidence>
<dbReference type="Gene3D" id="3.90.226.10">
    <property type="entry name" value="2-enoyl-CoA Hydratase, Chain A, domain 1"/>
    <property type="match status" value="1"/>
</dbReference>
<organism evidence="4 5">
    <name type="scientific">Sorangium cellulosum</name>
    <name type="common">Polyangium cellulosum</name>
    <dbReference type="NCBI Taxonomy" id="56"/>
    <lineage>
        <taxon>Bacteria</taxon>
        <taxon>Pseudomonadati</taxon>
        <taxon>Myxococcota</taxon>
        <taxon>Polyangia</taxon>
        <taxon>Polyangiales</taxon>
        <taxon>Polyangiaceae</taxon>
        <taxon>Sorangium</taxon>
    </lineage>
</organism>
<protein>
    <submittedName>
        <fullName evidence="4">Peptidase</fullName>
    </submittedName>
</protein>
<feature type="domain" description="PDZ" evidence="3">
    <location>
        <begin position="102"/>
        <end position="157"/>
    </location>
</feature>
<dbReference type="InterPro" id="IPR041613">
    <property type="entry name" value="Pept_S41_N"/>
</dbReference>
<gene>
    <name evidence="4" type="ORF">BE15_01860</name>
</gene>
<reference evidence="4 5" key="1">
    <citation type="submission" date="2014-02" db="EMBL/GenBank/DDBJ databases">
        <title>The small core and large imbalanced accessory genome model reveals a collaborative survival strategy of Sorangium cellulosum strains in nature.</title>
        <authorList>
            <person name="Han K."/>
            <person name="Peng R."/>
            <person name="Blom J."/>
            <person name="Li Y.-Z."/>
        </authorList>
    </citation>
    <scope>NUCLEOTIDE SEQUENCE [LARGE SCALE GENOMIC DNA]</scope>
    <source>
        <strain evidence="4 5">So0008-312</strain>
    </source>
</reference>
<dbReference type="InterPro" id="IPR036034">
    <property type="entry name" value="PDZ_sf"/>
</dbReference>
<dbReference type="AlphaFoldDB" id="A0A150QH03"/>